<evidence type="ECO:0000313" key="2">
    <source>
        <dbReference type="EMBL" id="GMR39917.1"/>
    </source>
</evidence>
<feature type="non-terminal residue" evidence="2">
    <location>
        <position position="64"/>
    </location>
</feature>
<evidence type="ECO:0000313" key="3">
    <source>
        <dbReference type="Proteomes" id="UP001328107"/>
    </source>
</evidence>
<keyword evidence="3" id="KW-1185">Reference proteome</keyword>
<name>A0AAN5CDU4_9BILA</name>
<proteinExistence type="predicted"/>
<sequence length="64" mass="7281">SRVNKSTCHTASPNPSSRKKRSTSEDSADFIPSCYMNVDIPKHYLIDGKEDQKEIQKGVVRVDW</sequence>
<feature type="non-terminal residue" evidence="2">
    <location>
        <position position="1"/>
    </location>
</feature>
<gene>
    <name evidence="2" type="ORF">PMAYCL1PPCAC_10112</name>
</gene>
<dbReference type="EMBL" id="BTRK01000003">
    <property type="protein sequence ID" value="GMR39917.1"/>
    <property type="molecule type" value="Genomic_DNA"/>
</dbReference>
<evidence type="ECO:0000256" key="1">
    <source>
        <dbReference type="SAM" id="MobiDB-lite"/>
    </source>
</evidence>
<protein>
    <submittedName>
        <fullName evidence="2">Uncharacterized protein</fullName>
    </submittedName>
</protein>
<feature type="region of interest" description="Disordered" evidence="1">
    <location>
        <begin position="1"/>
        <end position="27"/>
    </location>
</feature>
<feature type="compositionally biased region" description="Polar residues" evidence="1">
    <location>
        <begin position="1"/>
        <end position="16"/>
    </location>
</feature>
<comment type="caution">
    <text evidence="2">The sequence shown here is derived from an EMBL/GenBank/DDBJ whole genome shotgun (WGS) entry which is preliminary data.</text>
</comment>
<organism evidence="2 3">
    <name type="scientific">Pristionchus mayeri</name>
    <dbReference type="NCBI Taxonomy" id="1317129"/>
    <lineage>
        <taxon>Eukaryota</taxon>
        <taxon>Metazoa</taxon>
        <taxon>Ecdysozoa</taxon>
        <taxon>Nematoda</taxon>
        <taxon>Chromadorea</taxon>
        <taxon>Rhabditida</taxon>
        <taxon>Rhabditina</taxon>
        <taxon>Diplogasteromorpha</taxon>
        <taxon>Diplogasteroidea</taxon>
        <taxon>Neodiplogasteridae</taxon>
        <taxon>Pristionchus</taxon>
    </lineage>
</organism>
<accession>A0AAN5CDU4</accession>
<reference evidence="3" key="1">
    <citation type="submission" date="2022-10" db="EMBL/GenBank/DDBJ databases">
        <title>Genome assembly of Pristionchus species.</title>
        <authorList>
            <person name="Yoshida K."/>
            <person name="Sommer R.J."/>
        </authorList>
    </citation>
    <scope>NUCLEOTIDE SEQUENCE [LARGE SCALE GENOMIC DNA]</scope>
    <source>
        <strain evidence="3">RS5460</strain>
    </source>
</reference>
<dbReference type="Proteomes" id="UP001328107">
    <property type="component" value="Unassembled WGS sequence"/>
</dbReference>
<dbReference type="AlphaFoldDB" id="A0AAN5CDU4"/>